<protein>
    <submittedName>
        <fullName evidence="3 4">Interleukin-11-like</fullName>
    </submittedName>
</protein>
<evidence type="ECO:0000313" key="4">
    <source>
        <dbReference type="RefSeq" id="XP_026114657.1"/>
    </source>
</evidence>
<dbReference type="KEGG" id="caua:113093043"/>
<dbReference type="GO" id="GO:0043410">
    <property type="term" value="P:positive regulation of MAPK cascade"/>
    <property type="evidence" value="ECO:0007669"/>
    <property type="project" value="TreeGrafter"/>
</dbReference>
<organism evidence="2 4">
    <name type="scientific">Carassius auratus</name>
    <name type="common">Goldfish</name>
    <dbReference type="NCBI Taxonomy" id="7957"/>
    <lineage>
        <taxon>Eukaryota</taxon>
        <taxon>Metazoa</taxon>
        <taxon>Chordata</taxon>
        <taxon>Craniata</taxon>
        <taxon>Vertebrata</taxon>
        <taxon>Euteleostomi</taxon>
        <taxon>Actinopterygii</taxon>
        <taxon>Neopterygii</taxon>
        <taxon>Teleostei</taxon>
        <taxon>Ostariophysi</taxon>
        <taxon>Cypriniformes</taxon>
        <taxon>Cyprinidae</taxon>
        <taxon>Cyprininae</taxon>
        <taxon>Carassius</taxon>
    </lineage>
</organism>
<dbReference type="InterPro" id="IPR009079">
    <property type="entry name" value="4_helix_cytokine-like_core"/>
</dbReference>
<dbReference type="PANTHER" id="PTHR16922:SF0">
    <property type="entry name" value="INTERLEUKIN-11"/>
    <property type="match status" value="1"/>
</dbReference>
<evidence type="ECO:0000313" key="2">
    <source>
        <dbReference type="Proteomes" id="UP000515129"/>
    </source>
</evidence>
<dbReference type="GeneID" id="113093043"/>
<dbReference type="KEGG" id="caua:113062184"/>
<reference evidence="3 4" key="1">
    <citation type="submission" date="2025-04" db="UniProtKB">
        <authorList>
            <consortium name="RefSeq"/>
        </authorList>
    </citation>
    <scope>IDENTIFICATION</scope>
    <source>
        <strain evidence="3 4">Wakin</strain>
        <tissue evidence="3 4">Muscle</tissue>
    </source>
</reference>
<dbReference type="GO" id="GO:0005737">
    <property type="term" value="C:cytoplasm"/>
    <property type="evidence" value="ECO:0007669"/>
    <property type="project" value="TreeGrafter"/>
</dbReference>
<dbReference type="RefSeq" id="XP_026087616.1">
    <property type="nucleotide sequence ID" value="XM_026231831.1"/>
</dbReference>
<dbReference type="Gene3D" id="1.20.1250.10">
    <property type="match status" value="1"/>
</dbReference>
<dbReference type="GO" id="GO:0005125">
    <property type="term" value="F:cytokine activity"/>
    <property type="evidence" value="ECO:0007669"/>
    <property type="project" value="TreeGrafter"/>
</dbReference>
<keyword evidence="1" id="KW-0732">Signal</keyword>
<dbReference type="InterPro" id="IPR020438">
    <property type="entry name" value="IL-11"/>
</dbReference>
<feature type="signal peptide" evidence="1">
    <location>
        <begin position="1"/>
        <end position="26"/>
    </location>
</feature>
<dbReference type="SUPFAM" id="SSF47266">
    <property type="entry name" value="4-helical cytokines"/>
    <property type="match status" value="1"/>
</dbReference>
<accession>A0A6P6P0V2</accession>
<proteinExistence type="predicted"/>
<dbReference type="GO" id="GO:0008083">
    <property type="term" value="F:growth factor activity"/>
    <property type="evidence" value="ECO:0007669"/>
    <property type="project" value="TreeGrafter"/>
</dbReference>
<keyword evidence="2" id="KW-1185">Reference proteome</keyword>
<dbReference type="OrthoDB" id="8828755at2759"/>
<dbReference type="GO" id="GO:0008284">
    <property type="term" value="P:positive regulation of cell population proliferation"/>
    <property type="evidence" value="ECO:0007669"/>
    <property type="project" value="TreeGrafter"/>
</dbReference>
<dbReference type="AlphaFoldDB" id="A0A6P6P0V2"/>
<dbReference type="PANTHER" id="PTHR16922">
    <property type="entry name" value="INTERLEUKIN 11"/>
    <property type="match status" value="1"/>
</dbReference>
<dbReference type="RefSeq" id="XP_026114657.1">
    <property type="nucleotide sequence ID" value="XM_026258872.1"/>
</dbReference>
<feature type="chain" id="PRO_5044650260" evidence="1">
    <location>
        <begin position="27"/>
        <end position="190"/>
    </location>
</feature>
<gene>
    <name evidence="4" type="primary">LOC113093043</name>
    <name evidence="3" type="synonym">LOC113062184</name>
</gene>
<sequence length="190" mass="22068">MKLSPDSTFPLIVLMTCAELFTFVTAHSTNIPQGKQGLQMLYQDMSVLLKLVSQERDRNEMTDFEQSLTSLPLLNYRTEDLKSLEVSSTLGQLYSGIKSFKFHLDWIHQNQEEMGLDYLQTNKLDDRIQIITQLALKQIGTAPSELVYPSLSPLNTAWNLYQANVEILDKLYFFCNWYIRALRVLKHRQQ</sequence>
<dbReference type="Pfam" id="PF07400">
    <property type="entry name" value="IL11"/>
    <property type="match status" value="1"/>
</dbReference>
<name>A0A6P6P0V2_CARAU</name>
<evidence type="ECO:0000256" key="1">
    <source>
        <dbReference type="SAM" id="SignalP"/>
    </source>
</evidence>
<evidence type="ECO:0000313" key="3">
    <source>
        <dbReference type="RefSeq" id="XP_026087616.1"/>
    </source>
</evidence>
<dbReference type="Proteomes" id="UP000515129">
    <property type="component" value="Chromosome 44"/>
</dbReference>